<evidence type="ECO:0000256" key="2">
    <source>
        <dbReference type="ARBA" id="ARBA00022516"/>
    </source>
</evidence>
<evidence type="ECO:0000256" key="7">
    <source>
        <dbReference type="ARBA" id="ARBA00048975"/>
    </source>
</evidence>
<dbReference type="PANTHER" id="PTHR30372">
    <property type="entry name" value="LIPID-A-DISACCHARIDE SYNTHASE"/>
    <property type="match status" value="1"/>
</dbReference>
<dbReference type="InterPro" id="IPR003835">
    <property type="entry name" value="Glyco_trans_19"/>
</dbReference>
<dbReference type="GO" id="GO:0005543">
    <property type="term" value="F:phospholipid binding"/>
    <property type="evidence" value="ECO:0007669"/>
    <property type="project" value="TreeGrafter"/>
</dbReference>
<comment type="caution">
    <text evidence="8">The sequence shown here is derived from an EMBL/GenBank/DDBJ whole genome shotgun (WGS) entry which is preliminary data.</text>
</comment>
<protein>
    <recommendedName>
        <fullName evidence="1">lipid-A-disaccharide synthase</fullName>
        <ecNumber evidence="1">2.4.1.182</ecNumber>
    </recommendedName>
</protein>
<evidence type="ECO:0000256" key="4">
    <source>
        <dbReference type="ARBA" id="ARBA00022676"/>
    </source>
</evidence>
<keyword evidence="3" id="KW-0441">Lipid A biosynthesis</keyword>
<dbReference type="GO" id="GO:0009245">
    <property type="term" value="P:lipid A biosynthetic process"/>
    <property type="evidence" value="ECO:0007669"/>
    <property type="project" value="UniProtKB-KW"/>
</dbReference>
<feature type="non-terminal residue" evidence="8">
    <location>
        <position position="74"/>
    </location>
</feature>
<proteinExistence type="predicted"/>
<evidence type="ECO:0000256" key="6">
    <source>
        <dbReference type="ARBA" id="ARBA00023098"/>
    </source>
</evidence>
<dbReference type="PANTHER" id="PTHR30372:SF4">
    <property type="entry name" value="LIPID-A-DISACCHARIDE SYNTHASE, MITOCHONDRIAL-RELATED"/>
    <property type="match status" value="1"/>
</dbReference>
<dbReference type="Pfam" id="PF02684">
    <property type="entry name" value="LpxB"/>
    <property type="match status" value="1"/>
</dbReference>
<dbReference type="EMBL" id="BART01025112">
    <property type="protein sequence ID" value="GAG96894.1"/>
    <property type="molecule type" value="Genomic_DNA"/>
</dbReference>
<organism evidence="8">
    <name type="scientific">marine sediment metagenome</name>
    <dbReference type="NCBI Taxonomy" id="412755"/>
    <lineage>
        <taxon>unclassified sequences</taxon>
        <taxon>metagenomes</taxon>
        <taxon>ecological metagenomes</taxon>
    </lineage>
</organism>
<comment type="catalytic activity">
    <reaction evidence="7">
        <text>a lipid X + a UDP-2-N,3-O-bis[(3R)-3-hydroxyacyl]-alpha-D-glucosamine = a lipid A disaccharide + UDP + H(+)</text>
        <dbReference type="Rhea" id="RHEA:67828"/>
        <dbReference type="ChEBI" id="CHEBI:15378"/>
        <dbReference type="ChEBI" id="CHEBI:58223"/>
        <dbReference type="ChEBI" id="CHEBI:137748"/>
        <dbReference type="ChEBI" id="CHEBI:176338"/>
        <dbReference type="ChEBI" id="CHEBI:176343"/>
        <dbReference type="EC" id="2.4.1.182"/>
    </reaction>
</comment>
<evidence type="ECO:0000256" key="3">
    <source>
        <dbReference type="ARBA" id="ARBA00022556"/>
    </source>
</evidence>
<dbReference type="AlphaFoldDB" id="X1BLS2"/>
<name>X1BLS2_9ZZZZ</name>
<evidence type="ECO:0000256" key="5">
    <source>
        <dbReference type="ARBA" id="ARBA00022679"/>
    </source>
</evidence>
<evidence type="ECO:0000256" key="1">
    <source>
        <dbReference type="ARBA" id="ARBA00012687"/>
    </source>
</evidence>
<keyword evidence="6" id="KW-0443">Lipid metabolism</keyword>
<gene>
    <name evidence="8" type="ORF">S01H4_45154</name>
</gene>
<keyword evidence="5" id="KW-0808">Transferase</keyword>
<dbReference type="EC" id="2.4.1.182" evidence="1"/>
<keyword evidence="4" id="KW-0328">Glycosyltransferase</keyword>
<keyword evidence="2" id="KW-0444">Lipid biosynthesis</keyword>
<dbReference type="GO" id="GO:0016020">
    <property type="term" value="C:membrane"/>
    <property type="evidence" value="ECO:0007669"/>
    <property type="project" value="GOC"/>
</dbReference>
<reference evidence="8" key="1">
    <citation type="journal article" date="2014" name="Front. Microbiol.">
        <title>High frequency of phylogenetically diverse reductive dehalogenase-homologous genes in deep subseafloor sedimentary metagenomes.</title>
        <authorList>
            <person name="Kawai M."/>
            <person name="Futagami T."/>
            <person name="Toyoda A."/>
            <person name="Takaki Y."/>
            <person name="Nishi S."/>
            <person name="Hori S."/>
            <person name="Arai W."/>
            <person name="Tsubouchi T."/>
            <person name="Morono Y."/>
            <person name="Uchiyama I."/>
            <person name="Ito T."/>
            <person name="Fujiyama A."/>
            <person name="Inagaki F."/>
            <person name="Takami H."/>
        </authorList>
    </citation>
    <scope>NUCLEOTIDE SEQUENCE</scope>
    <source>
        <strain evidence="8">Expedition CK06-06</strain>
    </source>
</reference>
<dbReference type="GO" id="GO:0008915">
    <property type="term" value="F:lipid-A-disaccharide synthase activity"/>
    <property type="evidence" value="ECO:0007669"/>
    <property type="project" value="UniProtKB-EC"/>
</dbReference>
<evidence type="ECO:0000313" key="8">
    <source>
        <dbReference type="EMBL" id="GAG96894.1"/>
    </source>
</evidence>
<accession>X1BLS2</accession>
<sequence>MGAKLMAAINAHSKGRVHYLGVGGELMEQEGLASQFPLSDVAVMGPISILQRLPRIVSRVYRTVDAVVAAEPDA</sequence>